<dbReference type="GO" id="GO:0016740">
    <property type="term" value="F:transferase activity"/>
    <property type="evidence" value="ECO:0007669"/>
    <property type="project" value="UniProtKB-KW"/>
</dbReference>
<keyword evidence="1" id="KW-0808">Transferase</keyword>
<proteinExistence type="predicted"/>
<dbReference type="AlphaFoldDB" id="A0A9N7R7W5"/>
<comment type="caution">
    <text evidence="1">The sequence shown here is derived from an EMBL/GenBank/DDBJ whole genome shotgun (WGS) entry which is preliminary data.</text>
</comment>
<dbReference type="OrthoDB" id="1436790at2759"/>
<reference evidence="1" key="1">
    <citation type="submission" date="2019-12" db="EMBL/GenBank/DDBJ databases">
        <authorList>
            <person name="Scholes J."/>
        </authorList>
    </citation>
    <scope>NUCLEOTIDE SEQUENCE</scope>
</reference>
<evidence type="ECO:0000313" key="1">
    <source>
        <dbReference type="EMBL" id="CAA0816539.1"/>
    </source>
</evidence>
<gene>
    <name evidence="1" type="ORF">SHERM_16405</name>
</gene>
<sequence>MAAGHRETVLHVVRDCPFVKSLWQRFLPAGHGADLLFEQPLRQGFIRNLTHARLGSYTNWASLFSIVVWKAWAWQNDRIFNGRTVGCETRRVEVLNRLQSYIHSSRSFDKMGAEMDRFESR</sequence>
<accession>A0A9N7R7W5</accession>
<keyword evidence="2" id="KW-1185">Reference proteome</keyword>
<dbReference type="EMBL" id="CACSLK010014277">
    <property type="protein sequence ID" value="CAA0816539.1"/>
    <property type="molecule type" value="Genomic_DNA"/>
</dbReference>
<organism evidence="1 2">
    <name type="scientific">Striga hermonthica</name>
    <name type="common">Purple witchweed</name>
    <name type="synonym">Buchnera hermonthica</name>
    <dbReference type="NCBI Taxonomy" id="68872"/>
    <lineage>
        <taxon>Eukaryota</taxon>
        <taxon>Viridiplantae</taxon>
        <taxon>Streptophyta</taxon>
        <taxon>Embryophyta</taxon>
        <taxon>Tracheophyta</taxon>
        <taxon>Spermatophyta</taxon>
        <taxon>Magnoliopsida</taxon>
        <taxon>eudicotyledons</taxon>
        <taxon>Gunneridae</taxon>
        <taxon>Pentapetalae</taxon>
        <taxon>asterids</taxon>
        <taxon>lamiids</taxon>
        <taxon>Lamiales</taxon>
        <taxon>Orobanchaceae</taxon>
        <taxon>Buchnereae</taxon>
        <taxon>Striga</taxon>
    </lineage>
</organism>
<evidence type="ECO:0000313" key="2">
    <source>
        <dbReference type="Proteomes" id="UP001153555"/>
    </source>
</evidence>
<protein>
    <submittedName>
        <fullName evidence="1">Polynucleotidyl transferase- ribonuclease H-like superfamily protein</fullName>
    </submittedName>
</protein>
<dbReference type="Proteomes" id="UP001153555">
    <property type="component" value="Unassembled WGS sequence"/>
</dbReference>
<name>A0A9N7R7W5_STRHE</name>